<dbReference type="PANTHER" id="PTHR34773">
    <property type="entry name" value="FLAGELLAR SECRETION CHAPERONE FLIS"/>
    <property type="match status" value="1"/>
</dbReference>
<keyword evidence="7" id="KW-0969">Cilium</keyword>
<dbReference type="PIRSF" id="PIRSF039090">
    <property type="entry name" value="Flis"/>
    <property type="match status" value="1"/>
</dbReference>
<accession>A0ABR7YZM7</accession>
<comment type="similarity">
    <text evidence="2 6">Belongs to the FliS family.</text>
</comment>
<keyword evidence="3 6" id="KW-0963">Cytoplasm</keyword>
<dbReference type="NCBIfam" id="TIGR00208">
    <property type="entry name" value="fliS"/>
    <property type="match status" value="1"/>
</dbReference>
<evidence type="ECO:0000256" key="5">
    <source>
        <dbReference type="ARBA" id="ARBA00023186"/>
    </source>
</evidence>
<sequence>MNRMAALRQYRNVNTQAALEDASPHRLIQMLMDGGLNRIAQARGKMERGELADKGVLIGKAVAIISGLREGLDFQRGGDIAQNYARLYDYISRRLVEANRSNDVRILDETSRLLGTLKQGWDSIDPQLAAQALAKTP</sequence>
<evidence type="ECO:0000256" key="2">
    <source>
        <dbReference type="ARBA" id="ARBA00008787"/>
    </source>
</evidence>
<dbReference type="PANTHER" id="PTHR34773:SF1">
    <property type="entry name" value="FLAGELLAR SECRETION CHAPERONE FLIS"/>
    <property type="match status" value="1"/>
</dbReference>
<evidence type="ECO:0000256" key="4">
    <source>
        <dbReference type="ARBA" id="ARBA00022795"/>
    </source>
</evidence>
<keyword evidence="5" id="KW-0143">Chaperone</keyword>
<keyword evidence="8" id="KW-1185">Reference proteome</keyword>
<dbReference type="Gene3D" id="1.20.120.340">
    <property type="entry name" value="Flagellar protein FliS"/>
    <property type="match status" value="1"/>
</dbReference>
<gene>
    <name evidence="7" type="primary">fliS</name>
    <name evidence="7" type="ORF">HAQ05_07960</name>
</gene>
<dbReference type="SUPFAM" id="SSF101116">
    <property type="entry name" value="Flagellar export chaperone FliS"/>
    <property type="match status" value="1"/>
</dbReference>
<comment type="caution">
    <text evidence="7">The sequence shown here is derived from an EMBL/GenBank/DDBJ whole genome shotgun (WGS) entry which is preliminary data.</text>
</comment>
<dbReference type="RefSeq" id="WP_190419168.1">
    <property type="nucleotide sequence ID" value="NZ_JAAOCA010000008.1"/>
</dbReference>
<dbReference type="EMBL" id="JAAOCA010000008">
    <property type="protein sequence ID" value="MBD1598637.1"/>
    <property type="molecule type" value="Genomic_DNA"/>
</dbReference>
<dbReference type="CDD" id="cd16098">
    <property type="entry name" value="FliS"/>
    <property type="match status" value="1"/>
</dbReference>
<comment type="subcellular location">
    <subcellularLocation>
        <location evidence="1 6">Cytoplasm</location>
        <location evidence="1 6">Cytosol</location>
    </subcellularLocation>
</comment>
<organism evidence="7 8">
    <name type="scientific">Pseudomonas typographi</name>
    <dbReference type="NCBI Taxonomy" id="2715964"/>
    <lineage>
        <taxon>Bacteria</taxon>
        <taxon>Pseudomonadati</taxon>
        <taxon>Pseudomonadota</taxon>
        <taxon>Gammaproteobacteria</taxon>
        <taxon>Pseudomonadales</taxon>
        <taxon>Pseudomonadaceae</taxon>
        <taxon>Pseudomonas</taxon>
    </lineage>
</organism>
<keyword evidence="7" id="KW-0966">Cell projection</keyword>
<evidence type="ECO:0000256" key="3">
    <source>
        <dbReference type="ARBA" id="ARBA00022490"/>
    </source>
</evidence>
<evidence type="ECO:0000313" key="8">
    <source>
        <dbReference type="Proteomes" id="UP000805841"/>
    </source>
</evidence>
<proteinExistence type="inferred from homology"/>
<reference evidence="7 8" key="1">
    <citation type="journal article" date="2020" name="Insects">
        <title>Bacteria Belonging to Pseudomonas typographi sp. nov. from the Bark Beetle Ips typographus Have Genomic Potential to Aid in the Host Ecology.</title>
        <authorList>
            <person name="Peral-Aranega E."/>
            <person name="Saati-Santamaria Z."/>
            <person name="Kolarik M."/>
            <person name="Rivas R."/>
            <person name="Garcia-Fraile P."/>
        </authorList>
    </citation>
    <scope>NUCLEOTIDE SEQUENCE [LARGE SCALE GENOMIC DNA]</scope>
    <source>
        <strain evidence="7 8">CA3A</strain>
    </source>
</reference>
<dbReference type="Pfam" id="PF02561">
    <property type="entry name" value="FliS"/>
    <property type="match status" value="1"/>
</dbReference>
<name>A0ABR7YZM7_9PSED</name>
<protein>
    <recommendedName>
        <fullName evidence="6">Flagellar secretion chaperone FliS</fullName>
    </recommendedName>
</protein>
<dbReference type="InterPro" id="IPR036584">
    <property type="entry name" value="FliS_sf"/>
</dbReference>
<dbReference type="Proteomes" id="UP000805841">
    <property type="component" value="Unassembled WGS sequence"/>
</dbReference>
<keyword evidence="4 6" id="KW-1005">Bacterial flagellum biogenesis</keyword>
<dbReference type="InterPro" id="IPR003713">
    <property type="entry name" value="FliS"/>
</dbReference>
<keyword evidence="7" id="KW-0282">Flagellum</keyword>
<evidence type="ECO:0000256" key="6">
    <source>
        <dbReference type="PIRNR" id="PIRNR039090"/>
    </source>
</evidence>
<evidence type="ECO:0000256" key="1">
    <source>
        <dbReference type="ARBA" id="ARBA00004514"/>
    </source>
</evidence>
<evidence type="ECO:0000313" key="7">
    <source>
        <dbReference type="EMBL" id="MBD1598637.1"/>
    </source>
</evidence>